<dbReference type="Proteomes" id="UP001499951">
    <property type="component" value="Unassembled WGS sequence"/>
</dbReference>
<dbReference type="PANTHER" id="PTHR33221:SF5">
    <property type="entry name" value="HTH-TYPE TRANSCRIPTIONAL REGULATOR ISCR"/>
    <property type="match status" value="1"/>
</dbReference>
<dbReference type="NCBIfam" id="TIGR00738">
    <property type="entry name" value="rrf2_super"/>
    <property type="match status" value="1"/>
</dbReference>
<gene>
    <name evidence="2" type="ORF">GCM10008942_37590</name>
</gene>
<accession>A0ABN1F975</accession>
<evidence type="ECO:0000256" key="1">
    <source>
        <dbReference type="ARBA" id="ARBA00023125"/>
    </source>
</evidence>
<dbReference type="InterPro" id="IPR000944">
    <property type="entry name" value="Tscrpt_reg_Rrf2"/>
</dbReference>
<dbReference type="InterPro" id="IPR036390">
    <property type="entry name" value="WH_DNA-bd_sf"/>
</dbReference>
<name>A0ABN1F975_9PROT</name>
<keyword evidence="1" id="KW-0238">DNA-binding</keyword>
<comment type="caution">
    <text evidence="2">The sequence shown here is derived from an EMBL/GenBank/DDBJ whole genome shotgun (WGS) entry which is preliminary data.</text>
</comment>
<evidence type="ECO:0000313" key="2">
    <source>
        <dbReference type="EMBL" id="GAA0585161.1"/>
    </source>
</evidence>
<keyword evidence="3" id="KW-1185">Reference proteome</keyword>
<evidence type="ECO:0000313" key="3">
    <source>
        <dbReference type="Proteomes" id="UP001499951"/>
    </source>
</evidence>
<proteinExistence type="predicted"/>
<dbReference type="PROSITE" id="PS51197">
    <property type="entry name" value="HTH_RRF2_2"/>
    <property type="match status" value="1"/>
</dbReference>
<dbReference type="SUPFAM" id="SSF46785">
    <property type="entry name" value="Winged helix' DNA-binding domain"/>
    <property type="match status" value="1"/>
</dbReference>
<dbReference type="InterPro" id="IPR030489">
    <property type="entry name" value="TR_Rrf2-type_CS"/>
</dbReference>
<dbReference type="PROSITE" id="PS01332">
    <property type="entry name" value="HTH_RRF2_1"/>
    <property type="match status" value="1"/>
</dbReference>
<protein>
    <submittedName>
        <fullName evidence="2">Rrf2 family transcriptional regulator</fullName>
    </submittedName>
</protein>
<dbReference type="Gene3D" id="1.10.10.10">
    <property type="entry name" value="Winged helix-like DNA-binding domain superfamily/Winged helix DNA-binding domain"/>
    <property type="match status" value="1"/>
</dbReference>
<reference evidence="2 3" key="1">
    <citation type="journal article" date="2019" name="Int. J. Syst. Evol. Microbiol.">
        <title>The Global Catalogue of Microorganisms (GCM) 10K type strain sequencing project: providing services to taxonomists for standard genome sequencing and annotation.</title>
        <authorList>
            <consortium name="The Broad Institute Genomics Platform"/>
            <consortium name="The Broad Institute Genome Sequencing Center for Infectious Disease"/>
            <person name="Wu L."/>
            <person name="Ma J."/>
        </authorList>
    </citation>
    <scope>NUCLEOTIDE SEQUENCE [LARGE SCALE GENOMIC DNA]</scope>
    <source>
        <strain evidence="2 3">JCM 15089</strain>
    </source>
</reference>
<dbReference type="InterPro" id="IPR036388">
    <property type="entry name" value="WH-like_DNA-bd_sf"/>
</dbReference>
<dbReference type="Pfam" id="PF02082">
    <property type="entry name" value="Rrf2"/>
    <property type="match status" value="1"/>
</dbReference>
<organism evidence="2 3">
    <name type="scientific">Rhizomicrobium electricum</name>
    <dbReference type="NCBI Taxonomy" id="480070"/>
    <lineage>
        <taxon>Bacteria</taxon>
        <taxon>Pseudomonadati</taxon>
        <taxon>Pseudomonadota</taxon>
        <taxon>Alphaproteobacteria</taxon>
        <taxon>Micropepsales</taxon>
        <taxon>Micropepsaceae</taxon>
        <taxon>Rhizomicrobium</taxon>
    </lineage>
</organism>
<sequence length="192" mass="20746">MRPGRAVLTPVGPLLRKENELGGRRSRKIWSSDMRLSTKGRYAVMAMADLAQHEAAGRPVSLADIAERQEISLSYLEQLFAKLRRSGLVSSVRGPGGGYRLSRPSEEVRVADIIMAVDEPITATRCKPGSPKGCASQGARCITHDLWEELGRQIHVFLSSVSLADVVEKRVLGRAQLGTTPGEGEGGDRVAA</sequence>
<dbReference type="EMBL" id="BAAADD010000011">
    <property type="protein sequence ID" value="GAA0585161.1"/>
    <property type="molecule type" value="Genomic_DNA"/>
</dbReference>
<dbReference type="PANTHER" id="PTHR33221">
    <property type="entry name" value="WINGED HELIX-TURN-HELIX TRANSCRIPTIONAL REGULATOR, RRF2 FAMILY"/>
    <property type="match status" value="1"/>
</dbReference>